<dbReference type="Pfam" id="PF07119">
    <property type="entry name" value="DUF1375"/>
    <property type="match status" value="1"/>
</dbReference>
<evidence type="ECO:0000313" key="2">
    <source>
        <dbReference type="EMBL" id="AWB66388.1"/>
    </source>
</evidence>
<feature type="signal peptide" evidence="1">
    <location>
        <begin position="1"/>
        <end position="22"/>
    </location>
</feature>
<dbReference type="KEGG" id="cate:C2869_08085"/>
<dbReference type="PROSITE" id="PS51257">
    <property type="entry name" value="PROKAR_LIPOPROTEIN"/>
    <property type="match status" value="1"/>
</dbReference>
<keyword evidence="2" id="KW-0449">Lipoprotein</keyword>
<protein>
    <submittedName>
        <fullName evidence="2">YceK/YidQ family lipoprotein</fullName>
    </submittedName>
</protein>
<proteinExistence type="predicted"/>
<evidence type="ECO:0000313" key="3">
    <source>
        <dbReference type="Proteomes" id="UP000244441"/>
    </source>
</evidence>
<sequence>MHKLKVGLAILPLVLLASCATVKTINPPQNQVRIEHYGSKSYCKSIPRVYSGLAYNVCLMYGEPNIKGHTGSALNGVPFFIIDSAFSLVADTVVIPYTASQQAIKGNIRVN</sequence>
<reference evidence="2 3" key="1">
    <citation type="submission" date="2018-01" db="EMBL/GenBank/DDBJ databases">
        <title>Genome sequence of a Cantenovulum-like bacteria.</title>
        <authorList>
            <person name="Tan W.R."/>
            <person name="Lau N.-S."/>
            <person name="Go F."/>
            <person name="Amirul A.-A.A."/>
        </authorList>
    </citation>
    <scope>NUCLEOTIDE SEQUENCE [LARGE SCALE GENOMIC DNA]</scope>
    <source>
        <strain evidence="2 3">CCB-QB4</strain>
    </source>
</reference>
<dbReference type="Proteomes" id="UP000244441">
    <property type="component" value="Chromosome"/>
</dbReference>
<dbReference type="RefSeq" id="WP_108602451.1">
    <property type="nucleotide sequence ID" value="NZ_CP026604.1"/>
</dbReference>
<gene>
    <name evidence="2" type="ORF">C2869_08085</name>
</gene>
<dbReference type="OrthoDB" id="8547342at2"/>
<dbReference type="AlphaFoldDB" id="A0A2S0VQ97"/>
<dbReference type="EMBL" id="CP026604">
    <property type="protein sequence ID" value="AWB66388.1"/>
    <property type="molecule type" value="Genomic_DNA"/>
</dbReference>
<name>A0A2S0VQ97_9ALTE</name>
<evidence type="ECO:0000256" key="1">
    <source>
        <dbReference type="SAM" id="SignalP"/>
    </source>
</evidence>
<keyword evidence="1" id="KW-0732">Signal</keyword>
<dbReference type="InterPro" id="IPR010780">
    <property type="entry name" value="DUF1375"/>
</dbReference>
<accession>A0A2S0VQ97</accession>
<keyword evidence="3" id="KW-1185">Reference proteome</keyword>
<organism evidence="2 3">
    <name type="scientific">Saccharobesus litoralis</name>
    <dbReference type="NCBI Taxonomy" id="2172099"/>
    <lineage>
        <taxon>Bacteria</taxon>
        <taxon>Pseudomonadati</taxon>
        <taxon>Pseudomonadota</taxon>
        <taxon>Gammaproteobacteria</taxon>
        <taxon>Alteromonadales</taxon>
        <taxon>Alteromonadaceae</taxon>
        <taxon>Saccharobesus</taxon>
    </lineage>
</organism>
<feature type="chain" id="PRO_5015763804" evidence="1">
    <location>
        <begin position="23"/>
        <end position="111"/>
    </location>
</feature>